<gene>
    <name evidence="2" type="ORF">LPBF_11395</name>
</gene>
<dbReference type="GO" id="GO:0016787">
    <property type="term" value="F:hydrolase activity"/>
    <property type="evidence" value="ECO:0007669"/>
    <property type="project" value="UniProtKB-KW"/>
</dbReference>
<dbReference type="CDD" id="cd07721">
    <property type="entry name" value="yflN-like_MBL-fold"/>
    <property type="match status" value="1"/>
</dbReference>
<evidence type="ECO:0000313" key="2">
    <source>
        <dbReference type="EMBL" id="OCB71809.1"/>
    </source>
</evidence>
<dbReference type="PANTHER" id="PTHR42951:SF17">
    <property type="entry name" value="METALLO-BETA-LACTAMASE DOMAIN-CONTAINING PROTEIN"/>
    <property type="match status" value="1"/>
</dbReference>
<dbReference type="STRING" id="1763534.GCA_001831475_02090"/>
<name>A0A1B9DQ17_9FLAO</name>
<keyword evidence="3" id="KW-1185">Reference proteome</keyword>
<dbReference type="AlphaFoldDB" id="A0A1B9DQ17"/>
<dbReference type="RefSeq" id="WP_066336593.1">
    <property type="nucleotide sequence ID" value="NZ_CP017688.1"/>
</dbReference>
<sequence>MKEITKNVFQIPLMPRNSINCYVIDDILVDSGIKSSANKILNSIKNIDITKHVLTHAHADHQGSSEFICTTLNIPLWTSALEKDNAETGNVTSEYANKEHPIARFQQHFWAGKGHKVSRILKEGDSVGSFTVIETPGHSMGHISFFRERDKVLIIGDTLVNMNLVTTIVGLKQPPSLFTTNKKINRESIQKIHDLKPKIICFGHGPVLYNKGELDTFMHTLNATTP</sequence>
<dbReference type="EMBL" id="LVEP01000053">
    <property type="protein sequence ID" value="OCB71809.1"/>
    <property type="molecule type" value="Genomic_DNA"/>
</dbReference>
<proteinExistence type="predicted"/>
<dbReference type="Gene3D" id="3.60.15.10">
    <property type="entry name" value="Ribonuclease Z/Hydroxyacylglutathione hydrolase-like"/>
    <property type="match status" value="1"/>
</dbReference>
<dbReference type="SUPFAM" id="SSF56281">
    <property type="entry name" value="Metallo-hydrolase/oxidoreductase"/>
    <property type="match status" value="1"/>
</dbReference>
<evidence type="ECO:0000313" key="3">
    <source>
        <dbReference type="Proteomes" id="UP000093510"/>
    </source>
</evidence>
<dbReference type="InterPro" id="IPR001279">
    <property type="entry name" value="Metallo-B-lactamas"/>
</dbReference>
<organism evidence="2 3">
    <name type="scientific">Flavobacterium crassostreae</name>
    <dbReference type="NCBI Taxonomy" id="1763534"/>
    <lineage>
        <taxon>Bacteria</taxon>
        <taxon>Pseudomonadati</taxon>
        <taxon>Bacteroidota</taxon>
        <taxon>Flavobacteriia</taxon>
        <taxon>Flavobacteriales</taxon>
        <taxon>Flavobacteriaceae</taxon>
        <taxon>Flavobacterium</taxon>
    </lineage>
</organism>
<reference evidence="2 3" key="1">
    <citation type="submission" date="2016-03" db="EMBL/GenBank/DDBJ databases">
        <authorList>
            <person name="Ploux O."/>
        </authorList>
    </citation>
    <scope>NUCLEOTIDE SEQUENCE [LARGE SCALE GENOMIC DNA]</scope>
    <source>
        <strain evidence="2 3">LPB0076</strain>
    </source>
</reference>
<dbReference type="Proteomes" id="UP000093510">
    <property type="component" value="Unassembled WGS sequence"/>
</dbReference>
<feature type="domain" description="Metallo-beta-lactamase" evidence="1">
    <location>
        <begin position="18"/>
        <end position="204"/>
    </location>
</feature>
<comment type="caution">
    <text evidence="2">The sequence shown here is derived from an EMBL/GenBank/DDBJ whole genome shotgun (WGS) entry which is preliminary data.</text>
</comment>
<dbReference type="Pfam" id="PF00753">
    <property type="entry name" value="Lactamase_B"/>
    <property type="match status" value="1"/>
</dbReference>
<dbReference type="PANTHER" id="PTHR42951">
    <property type="entry name" value="METALLO-BETA-LACTAMASE DOMAIN-CONTAINING"/>
    <property type="match status" value="1"/>
</dbReference>
<keyword evidence="2" id="KW-0378">Hydrolase</keyword>
<evidence type="ECO:0000259" key="1">
    <source>
        <dbReference type="SMART" id="SM00849"/>
    </source>
</evidence>
<accession>A0A1B9DQ17</accession>
<dbReference type="InterPro" id="IPR036866">
    <property type="entry name" value="RibonucZ/Hydroxyglut_hydro"/>
</dbReference>
<dbReference type="OrthoDB" id="9802248at2"/>
<dbReference type="SMART" id="SM00849">
    <property type="entry name" value="Lactamase_B"/>
    <property type="match status" value="1"/>
</dbReference>
<protein>
    <submittedName>
        <fullName evidence="2">MBL fold metallo-hydrolase</fullName>
    </submittedName>
</protein>
<dbReference type="InterPro" id="IPR050855">
    <property type="entry name" value="NDM-1-like"/>
</dbReference>